<sequence>MGAKKVVITGGPGTGKSTLISELKKQGFICFEEISRQVTLEAQKKGIDQLFLKNPLLFSERLLNGRHKQYIKASTSESNIVFLDRGVHDVLAYMDYIGDSYPKSFIDVCNTSVYDAAFILSPWEAIYKSDNERYENFEQVLKIHNHLLHTYQSYNYNLIDVPFGTVKERTDFIINAL</sequence>
<evidence type="ECO:0000259" key="1">
    <source>
        <dbReference type="Pfam" id="PF13521"/>
    </source>
</evidence>
<keyword evidence="2" id="KW-0547">Nucleotide-binding</keyword>
<protein>
    <submittedName>
        <fullName evidence="2">ATP-binding protein</fullName>
    </submittedName>
</protein>
<accession>A0A562YCZ9</accession>
<dbReference type="SUPFAM" id="SSF52540">
    <property type="entry name" value="P-loop containing nucleoside triphosphate hydrolases"/>
    <property type="match status" value="1"/>
</dbReference>
<dbReference type="AlphaFoldDB" id="A0A562YCZ9"/>
<proteinExistence type="predicted"/>
<comment type="caution">
    <text evidence="2">The sequence shown here is derived from an EMBL/GenBank/DDBJ whole genome shotgun (WGS) entry which is preliminary data.</text>
</comment>
<dbReference type="GO" id="GO:0005524">
    <property type="term" value="F:ATP binding"/>
    <property type="evidence" value="ECO:0007669"/>
    <property type="project" value="UniProtKB-KW"/>
</dbReference>
<reference evidence="2 3" key="1">
    <citation type="submission" date="2019-03" db="EMBL/GenBank/DDBJ databases">
        <authorList>
            <person name="Zhong Y.L."/>
        </authorList>
    </citation>
    <scope>NUCLEOTIDE SEQUENCE [LARGE SCALE GENOMIC DNA]</scope>
    <source>
        <strain evidence="2 3">W255</strain>
    </source>
</reference>
<dbReference type="Pfam" id="PF13521">
    <property type="entry name" value="AAA_28"/>
    <property type="match status" value="1"/>
</dbReference>
<dbReference type="Gene3D" id="3.40.50.300">
    <property type="entry name" value="P-loop containing nucleotide triphosphate hydrolases"/>
    <property type="match status" value="1"/>
</dbReference>
<gene>
    <name evidence="2" type="ORF">E1J38_006370</name>
</gene>
<feature type="domain" description="NadR/Ttd14 AAA" evidence="1">
    <location>
        <begin position="5"/>
        <end position="169"/>
    </location>
</feature>
<dbReference type="Proteomes" id="UP000295814">
    <property type="component" value="Unassembled WGS sequence"/>
</dbReference>
<dbReference type="EMBL" id="SMZJ02000004">
    <property type="protein sequence ID" value="TWO32495.1"/>
    <property type="molecule type" value="Genomic_DNA"/>
</dbReference>
<organism evidence="2 3">
    <name type="scientific">Seonamhaeicola sediminis</name>
    <dbReference type="NCBI Taxonomy" id="2528206"/>
    <lineage>
        <taxon>Bacteria</taxon>
        <taxon>Pseudomonadati</taxon>
        <taxon>Bacteroidota</taxon>
        <taxon>Flavobacteriia</taxon>
        <taxon>Flavobacteriales</taxon>
        <taxon>Flavobacteriaceae</taxon>
    </lineage>
</organism>
<evidence type="ECO:0000313" key="3">
    <source>
        <dbReference type="Proteomes" id="UP000295814"/>
    </source>
</evidence>
<reference evidence="2 3" key="2">
    <citation type="submission" date="2019-07" db="EMBL/GenBank/DDBJ databases">
        <title>Seonamhaeicola sp. W255 draft genome.</title>
        <authorList>
            <person name="Zhang X.-Y."/>
            <person name="Zhang R."/>
            <person name="Zhong Y.-L."/>
            <person name="Du Z.-J."/>
        </authorList>
    </citation>
    <scope>NUCLEOTIDE SEQUENCE [LARGE SCALE GENOMIC DNA]</scope>
    <source>
        <strain evidence="2 3">W255</strain>
    </source>
</reference>
<dbReference type="RefSeq" id="WP_133355202.1">
    <property type="nucleotide sequence ID" value="NZ_SMZJ02000004.1"/>
</dbReference>
<name>A0A562YCZ9_9FLAO</name>
<dbReference type="InterPro" id="IPR038727">
    <property type="entry name" value="NadR/Ttd14_AAA_dom"/>
</dbReference>
<keyword evidence="2" id="KW-0067">ATP-binding</keyword>
<dbReference type="InterPro" id="IPR027417">
    <property type="entry name" value="P-loop_NTPase"/>
</dbReference>
<keyword evidence="3" id="KW-1185">Reference proteome</keyword>
<evidence type="ECO:0000313" key="2">
    <source>
        <dbReference type="EMBL" id="TWO32495.1"/>
    </source>
</evidence>
<dbReference type="OrthoDB" id="5638848at2"/>